<dbReference type="EMBL" id="MFFT01000009">
    <property type="protein sequence ID" value="OGF23444.1"/>
    <property type="molecule type" value="Genomic_DNA"/>
</dbReference>
<dbReference type="GO" id="GO:0045259">
    <property type="term" value="C:proton-transporting ATP synthase complex"/>
    <property type="evidence" value="ECO:0007669"/>
    <property type="project" value="UniProtKB-KW"/>
</dbReference>
<dbReference type="GO" id="GO:0005886">
    <property type="term" value="C:plasma membrane"/>
    <property type="evidence" value="ECO:0007669"/>
    <property type="project" value="UniProtKB-SubCell"/>
</dbReference>
<dbReference type="NCBIfam" id="TIGR01145">
    <property type="entry name" value="ATP_synt_delta"/>
    <property type="match status" value="1"/>
</dbReference>
<keyword evidence="3 7" id="KW-0375">Hydrogen ion transport</keyword>
<gene>
    <name evidence="7" type="primary">atpH</name>
    <name evidence="8" type="ORF">A3D45_00860</name>
</gene>
<accession>A0A1F5S9Q5</accession>
<dbReference type="AlphaFoldDB" id="A0A1F5S9Q5"/>
<dbReference type="Proteomes" id="UP000176877">
    <property type="component" value="Unassembled WGS sequence"/>
</dbReference>
<keyword evidence="6 7" id="KW-0066">ATP synthesis</keyword>
<keyword evidence="7" id="KW-0139">CF(1)</keyword>
<keyword evidence="5 7" id="KW-0472">Membrane</keyword>
<evidence type="ECO:0000256" key="6">
    <source>
        <dbReference type="ARBA" id="ARBA00023310"/>
    </source>
</evidence>
<comment type="subcellular location">
    <subcellularLocation>
        <location evidence="7">Cell membrane</location>
        <topology evidence="7">Peripheral membrane protein</topology>
    </subcellularLocation>
    <subcellularLocation>
        <location evidence="1">Membrane</location>
    </subcellularLocation>
</comment>
<comment type="function">
    <text evidence="7">F(1)F(0) ATP synthase produces ATP from ADP in the presence of a proton or sodium gradient. F-type ATPases consist of two structural domains, F(1) containing the extramembraneous catalytic core and F(0) containing the membrane proton channel, linked together by a central stalk and a peripheral stalk. During catalysis, ATP synthesis in the catalytic domain of F(1) is coupled via a rotary mechanism of the central stalk subunits to proton translocation.</text>
</comment>
<evidence type="ECO:0000256" key="5">
    <source>
        <dbReference type="ARBA" id="ARBA00023136"/>
    </source>
</evidence>
<evidence type="ECO:0000313" key="8">
    <source>
        <dbReference type="EMBL" id="OGF23444.1"/>
    </source>
</evidence>
<evidence type="ECO:0000256" key="3">
    <source>
        <dbReference type="ARBA" id="ARBA00022781"/>
    </source>
</evidence>
<dbReference type="PANTHER" id="PTHR11910">
    <property type="entry name" value="ATP SYNTHASE DELTA CHAIN"/>
    <property type="match status" value="1"/>
</dbReference>
<sequence>MKITTKQLALSLYESLDGKTPSRVKVALEKFVELLAETNQLTKADKIVTEFIKIWHTKHGIVEALATSANGLNKTETKLLKDYVAGLSGAKEVLLSEKNDKNILGGVIIKYGDKILDGSIRTSLSELKNQLIK</sequence>
<dbReference type="Pfam" id="PF00213">
    <property type="entry name" value="OSCP"/>
    <property type="match status" value="1"/>
</dbReference>
<comment type="function">
    <text evidence="7">This protein is part of the stalk that links CF(0) to CF(1). It either transmits conformational changes from CF(0) to CF(1) or is implicated in proton conduction.</text>
</comment>
<evidence type="ECO:0000256" key="4">
    <source>
        <dbReference type="ARBA" id="ARBA00023065"/>
    </source>
</evidence>
<evidence type="ECO:0000256" key="2">
    <source>
        <dbReference type="ARBA" id="ARBA00022448"/>
    </source>
</evidence>
<proteinExistence type="inferred from homology"/>
<organism evidence="8 9">
    <name type="scientific">Candidatus Falkowbacteria bacterium RIFCSPHIGHO2_02_FULL_42_9</name>
    <dbReference type="NCBI Taxonomy" id="1797986"/>
    <lineage>
        <taxon>Bacteria</taxon>
        <taxon>Candidatus Falkowiibacteriota</taxon>
    </lineage>
</organism>
<keyword evidence="7" id="KW-1003">Cell membrane</keyword>
<evidence type="ECO:0000313" key="9">
    <source>
        <dbReference type="Proteomes" id="UP000176877"/>
    </source>
</evidence>
<protein>
    <recommendedName>
        <fullName evidence="7">ATP synthase subunit delta</fullName>
    </recommendedName>
    <alternativeName>
        <fullName evidence="7">ATP synthase F(1) sector subunit delta</fullName>
    </alternativeName>
    <alternativeName>
        <fullName evidence="7">F-type ATPase subunit delta</fullName>
        <shortName evidence="7">F-ATPase subunit delta</shortName>
    </alternativeName>
</protein>
<dbReference type="PRINTS" id="PR00125">
    <property type="entry name" value="ATPASEDELTA"/>
</dbReference>
<dbReference type="HAMAP" id="MF_01416">
    <property type="entry name" value="ATP_synth_delta_bact"/>
    <property type="match status" value="1"/>
</dbReference>
<evidence type="ECO:0000256" key="1">
    <source>
        <dbReference type="ARBA" id="ARBA00004370"/>
    </source>
</evidence>
<comment type="similarity">
    <text evidence="7">Belongs to the ATPase delta chain family.</text>
</comment>
<dbReference type="InterPro" id="IPR000711">
    <property type="entry name" value="ATPase_OSCP/dsu"/>
</dbReference>
<comment type="caution">
    <text evidence="8">The sequence shown here is derived from an EMBL/GenBank/DDBJ whole genome shotgun (WGS) entry which is preliminary data.</text>
</comment>
<reference evidence="8 9" key="1">
    <citation type="journal article" date="2016" name="Nat. Commun.">
        <title>Thousands of microbial genomes shed light on interconnected biogeochemical processes in an aquifer system.</title>
        <authorList>
            <person name="Anantharaman K."/>
            <person name="Brown C.T."/>
            <person name="Hug L.A."/>
            <person name="Sharon I."/>
            <person name="Castelle C.J."/>
            <person name="Probst A.J."/>
            <person name="Thomas B.C."/>
            <person name="Singh A."/>
            <person name="Wilkins M.J."/>
            <person name="Karaoz U."/>
            <person name="Brodie E.L."/>
            <person name="Williams K.H."/>
            <person name="Hubbard S.S."/>
            <person name="Banfield J.F."/>
        </authorList>
    </citation>
    <scope>NUCLEOTIDE SEQUENCE [LARGE SCALE GENOMIC DNA]</scope>
</reference>
<evidence type="ECO:0000256" key="7">
    <source>
        <dbReference type="HAMAP-Rule" id="MF_01416"/>
    </source>
</evidence>
<keyword evidence="2 7" id="KW-0813">Transport</keyword>
<keyword evidence="4 7" id="KW-0406">Ion transport</keyword>
<dbReference type="GO" id="GO:0046933">
    <property type="term" value="F:proton-transporting ATP synthase activity, rotational mechanism"/>
    <property type="evidence" value="ECO:0007669"/>
    <property type="project" value="UniProtKB-UniRule"/>
</dbReference>
<name>A0A1F5S9Q5_9BACT</name>